<evidence type="ECO:0000256" key="4">
    <source>
        <dbReference type="ARBA" id="ARBA00022475"/>
    </source>
</evidence>
<dbReference type="EMBL" id="JAFBDZ010000003">
    <property type="protein sequence ID" value="MBM7586840.1"/>
    <property type="molecule type" value="Genomic_DNA"/>
</dbReference>
<evidence type="ECO:0000256" key="5">
    <source>
        <dbReference type="ARBA" id="ARBA00022500"/>
    </source>
</evidence>
<dbReference type="PANTHER" id="PTHR35091">
    <property type="entry name" value="FLAGELLAR PROTEIN FLIL"/>
    <property type="match status" value="1"/>
</dbReference>
<evidence type="ECO:0000313" key="11">
    <source>
        <dbReference type="EMBL" id="MBM7586840.1"/>
    </source>
</evidence>
<evidence type="ECO:0000313" key="12">
    <source>
        <dbReference type="Proteomes" id="UP001646157"/>
    </source>
</evidence>
<sequence length="140" mass="16022">MKNKLLTVTLILIGTILLVGVIALIVILKMDKDDNTKPTIDEVLEASVDIPEITTNLRNNDFIKISFKMQTESKDAKEELQKRDFQVQNIIINELSELTPEKLEGKDGKLQFQEQIEEKVNSLMQEGKVEKVYITSYIIQ</sequence>
<keyword evidence="6 10" id="KW-0812">Transmembrane</keyword>
<keyword evidence="9 10" id="KW-0472">Membrane</keyword>
<name>A0ABS2NG89_9BACI</name>
<organism evidence="11 12">
    <name type="scientific">Rossellomorea pakistanensis</name>
    <dbReference type="NCBI Taxonomy" id="992288"/>
    <lineage>
        <taxon>Bacteria</taxon>
        <taxon>Bacillati</taxon>
        <taxon>Bacillota</taxon>
        <taxon>Bacilli</taxon>
        <taxon>Bacillales</taxon>
        <taxon>Bacillaceae</taxon>
        <taxon>Rossellomorea</taxon>
    </lineage>
</organism>
<reference evidence="11 12" key="1">
    <citation type="submission" date="2021-01" db="EMBL/GenBank/DDBJ databases">
        <title>Genomic Encyclopedia of Type Strains, Phase IV (KMG-IV): sequencing the most valuable type-strain genomes for metagenomic binning, comparative biology and taxonomic classification.</title>
        <authorList>
            <person name="Goeker M."/>
        </authorList>
    </citation>
    <scope>NUCLEOTIDE SEQUENCE [LARGE SCALE GENOMIC DNA]</scope>
    <source>
        <strain evidence="11 12">DSM 24834</strain>
    </source>
</reference>
<dbReference type="RefSeq" id="WP_205174013.1">
    <property type="nucleotide sequence ID" value="NZ_JAFBDZ010000003.1"/>
</dbReference>
<dbReference type="NCBIfam" id="NF005826">
    <property type="entry name" value="PRK07718.1"/>
    <property type="match status" value="1"/>
</dbReference>
<comment type="function">
    <text evidence="1 10">Controls the rotational direction of flagella during chemotaxis.</text>
</comment>
<keyword evidence="7 10" id="KW-0283">Flagellar rotation</keyword>
<evidence type="ECO:0000256" key="6">
    <source>
        <dbReference type="ARBA" id="ARBA00022692"/>
    </source>
</evidence>
<evidence type="ECO:0000256" key="2">
    <source>
        <dbReference type="ARBA" id="ARBA00004162"/>
    </source>
</evidence>
<comment type="caution">
    <text evidence="11">The sequence shown here is derived from an EMBL/GenBank/DDBJ whole genome shotgun (WGS) entry which is preliminary data.</text>
</comment>
<evidence type="ECO:0000256" key="8">
    <source>
        <dbReference type="ARBA" id="ARBA00022989"/>
    </source>
</evidence>
<proteinExistence type="inferred from homology"/>
<keyword evidence="11" id="KW-0282">Flagellum</keyword>
<evidence type="ECO:0000256" key="10">
    <source>
        <dbReference type="RuleBase" id="RU364125"/>
    </source>
</evidence>
<comment type="similarity">
    <text evidence="3 10">Belongs to the FliL family.</text>
</comment>
<gene>
    <name evidence="11" type="ORF">JOC86_003392</name>
</gene>
<evidence type="ECO:0000256" key="9">
    <source>
        <dbReference type="ARBA" id="ARBA00023136"/>
    </source>
</evidence>
<keyword evidence="11" id="KW-0969">Cilium</keyword>
<keyword evidence="11" id="KW-0966">Cell projection</keyword>
<keyword evidence="8 10" id="KW-1133">Transmembrane helix</keyword>
<dbReference type="Pfam" id="PF03748">
    <property type="entry name" value="FliL"/>
    <property type="match status" value="1"/>
</dbReference>
<accession>A0ABS2NG89</accession>
<feature type="transmembrane region" description="Helical" evidence="10">
    <location>
        <begin position="6"/>
        <end position="28"/>
    </location>
</feature>
<dbReference type="Proteomes" id="UP001646157">
    <property type="component" value="Unassembled WGS sequence"/>
</dbReference>
<dbReference type="InterPro" id="IPR005503">
    <property type="entry name" value="FliL"/>
</dbReference>
<keyword evidence="5 10" id="KW-0145">Chemotaxis</keyword>
<keyword evidence="12" id="KW-1185">Reference proteome</keyword>
<keyword evidence="4 10" id="KW-1003">Cell membrane</keyword>
<evidence type="ECO:0000256" key="1">
    <source>
        <dbReference type="ARBA" id="ARBA00002254"/>
    </source>
</evidence>
<dbReference type="PANTHER" id="PTHR35091:SF2">
    <property type="entry name" value="FLAGELLAR PROTEIN FLIL"/>
    <property type="match status" value="1"/>
</dbReference>
<comment type="subcellular location">
    <subcellularLocation>
        <location evidence="2">Cell membrane</location>
        <topology evidence="2">Single-pass membrane protein</topology>
    </subcellularLocation>
</comment>
<evidence type="ECO:0000256" key="7">
    <source>
        <dbReference type="ARBA" id="ARBA00022779"/>
    </source>
</evidence>
<evidence type="ECO:0000256" key="3">
    <source>
        <dbReference type="ARBA" id="ARBA00008281"/>
    </source>
</evidence>
<protein>
    <recommendedName>
        <fullName evidence="10">Flagellar protein FliL</fullName>
    </recommendedName>
</protein>